<proteinExistence type="predicted"/>
<sequence>MSMENTKNNKGKHFIVYTINNKTYKFDVFNLWNFVSGMKVEEVPIKDFNLDIDIWFREFELPTVLNVIKHCQRMLDADLDFPIIIAPNGIILDGMHRIGKAWILGYSTIKAIRLEEFPISDLLDHC</sequence>
<dbReference type="EMBL" id="LR882967">
    <property type="protein sequence ID" value="CAD5928861.1"/>
    <property type="molecule type" value="Genomic_DNA"/>
</dbReference>
<protein>
    <recommendedName>
        <fullName evidence="3">ParB/Sulfiredoxin domain-containing protein</fullName>
    </recommendedName>
</protein>
<dbReference type="SUPFAM" id="SSF110849">
    <property type="entry name" value="ParB/Sulfiredoxin"/>
    <property type="match status" value="1"/>
</dbReference>
<evidence type="ECO:0000313" key="2">
    <source>
        <dbReference type="Proteomes" id="UP001153719"/>
    </source>
</evidence>
<accession>A0A9W4CGG6</accession>
<name>A0A9W4CGG6_9CYAN</name>
<evidence type="ECO:0008006" key="3">
    <source>
        <dbReference type="Google" id="ProtNLM"/>
    </source>
</evidence>
<organism evidence="1 2">
    <name type="scientific">Planktothrix pseudagardhii</name>
    <dbReference type="NCBI Taxonomy" id="132604"/>
    <lineage>
        <taxon>Bacteria</taxon>
        <taxon>Bacillati</taxon>
        <taxon>Cyanobacteriota</taxon>
        <taxon>Cyanophyceae</taxon>
        <taxon>Oscillatoriophycideae</taxon>
        <taxon>Oscillatoriales</taxon>
        <taxon>Microcoleaceae</taxon>
        <taxon>Planktothrix</taxon>
    </lineage>
</organism>
<dbReference type="Proteomes" id="UP001153719">
    <property type="component" value="Chromosome"/>
</dbReference>
<dbReference type="AlphaFoldDB" id="A0A9W4CGG6"/>
<reference evidence="1" key="1">
    <citation type="submission" date="2020-09" db="EMBL/GenBank/DDBJ databases">
        <authorList>
            <person name="Blom J."/>
        </authorList>
    </citation>
    <scope>NUCLEOTIDE SEQUENCE</scope>
    <source>
        <strain evidence="1">No.713</strain>
    </source>
</reference>
<evidence type="ECO:0000313" key="1">
    <source>
        <dbReference type="EMBL" id="CAD5928861.1"/>
    </source>
</evidence>
<keyword evidence="2" id="KW-1185">Reference proteome</keyword>
<gene>
    <name evidence="1" type="ORF">NO713_01154</name>
</gene>
<dbReference type="RefSeq" id="WP_254173267.1">
    <property type="nucleotide sequence ID" value="NZ_LR882967.1"/>
</dbReference>
<dbReference type="InterPro" id="IPR036086">
    <property type="entry name" value="ParB/Sulfiredoxin_sf"/>
</dbReference>
<dbReference type="KEGG" id="ppsu:NO713_01154"/>